<dbReference type="KEGG" id="hte:Hydth_0975"/>
<gene>
    <name evidence="3" type="ordered locus">HTH_0979</name>
</gene>
<dbReference type="KEGG" id="hth:HTH_0979"/>
<keyword evidence="2" id="KW-0812">Transmembrane</keyword>
<sequence>MRQGSEGKRSFGNLSPDVLPFLFMLIMVILTAYNLLFSTLNLFNVIKIKSSLHNLDKRLAEIKSKNDKLENMLELVKKDPNTYRERFIREYMQLQKSDEKIILFDDERN</sequence>
<evidence type="ECO:0000256" key="2">
    <source>
        <dbReference type="SAM" id="Phobius"/>
    </source>
</evidence>
<feature type="coiled-coil region" evidence="1">
    <location>
        <begin position="52"/>
        <end position="79"/>
    </location>
</feature>
<evidence type="ECO:0008006" key="5">
    <source>
        <dbReference type="Google" id="ProtNLM"/>
    </source>
</evidence>
<keyword evidence="2" id="KW-0472">Membrane</keyword>
<dbReference type="EMBL" id="AP011112">
    <property type="protein sequence ID" value="BAI69437.1"/>
    <property type="molecule type" value="Genomic_DNA"/>
</dbReference>
<evidence type="ECO:0000313" key="3">
    <source>
        <dbReference type="EMBL" id="BAI69437.1"/>
    </source>
</evidence>
<reference evidence="3 4" key="1">
    <citation type="journal article" date="2010" name="J. Bacteriol.">
        <title>Complete genome sequence of the thermophilic, obligately chemolithoautotrophic hydrogen-oxidizing bacterium Hydrogenobacter thermophilus TK-6.</title>
        <authorList>
            <person name="Arai H."/>
            <person name="Kanbe H."/>
            <person name="Ishii M."/>
            <person name="Igarashi Y."/>
        </authorList>
    </citation>
    <scope>NUCLEOTIDE SEQUENCE [LARGE SCALE GENOMIC DNA]</scope>
    <source>
        <strain evidence="4">DSM 6534 / IAM 12695 / TK-6 [Tokyo]</strain>
    </source>
</reference>
<keyword evidence="2" id="KW-1133">Transmembrane helix</keyword>
<dbReference type="eggNOG" id="COG2919">
    <property type="taxonomic scope" value="Bacteria"/>
</dbReference>
<dbReference type="AlphaFoldDB" id="D3DHY5"/>
<dbReference type="OrthoDB" id="15600at2"/>
<keyword evidence="4" id="KW-1185">Reference proteome</keyword>
<dbReference type="Proteomes" id="UP000002574">
    <property type="component" value="Chromosome"/>
</dbReference>
<keyword evidence="1" id="KW-0175">Coiled coil</keyword>
<organism evidence="3 4">
    <name type="scientific">Hydrogenobacter thermophilus (strain DSM 6534 / IAM 12695 / TK-6)</name>
    <dbReference type="NCBI Taxonomy" id="608538"/>
    <lineage>
        <taxon>Bacteria</taxon>
        <taxon>Pseudomonadati</taxon>
        <taxon>Aquificota</taxon>
        <taxon>Aquificia</taxon>
        <taxon>Aquificales</taxon>
        <taxon>Aquificaceae</taxon>
        <taxon>Hydrogenobacter</taxon>
    </lineage>
</organism>
<dbReference type="RefSeq" id="WP_012963617.1">
    <property type="nucleotide sequence ID" value="NC_013799.1"/>
</dbReference>
<proteinExistence type="predicted"/>
<name>D3DHY5_HYDTT</name>
<dbReference type="STRING" id="608538.HTH_0979"/>
<accession>D3DHY5</accession>
<feature type="transmembrane region" description="Helical" evidence="2">
    <location>
        <begin position="20"/>
        <end position="43"/>
    </location>
</feature>
<evidence type="ECO:0000256" key="1">
    <source>
        <dbReference type="SAM" id="Coils"/>
    </source>
</evidence>
<evidence type="ECO:0000313" key="4">
    <source>
        <dbReference type="Proteomes" id="UP000002574"/>
    </source>
</evidence>
<protein>
    <recommendedName>
        <fullName evidence="5">Septum formation initiator</fullName>
    </recommendedName>
</protein>